<dbReference type="PRINTS" id="PR00469">
    <property type="entry name" value="PNDRDTASEII"/>
</dbReference>
<keyword evidence="6" id="KW-1185">Reference proteome</keyword>
<dbReference type="InterPro" id="IPR050097">
    <property type="entry name" value="Ferredoxin-NADP_redctase_2"/>
</dbReference>
<reference evidence="5 6" key="1">
    <citation type="submission" date="2018-06" db="EMBL/GenBank/DDBJ databases">
        <title>Lujinxingia sediminis gen. nov. sp. nov., a new facultative anaerobic member of the class Deltaproteobacteria, and proposal of Lujinxingaceae fam. nov.</title>
        <authorList>
            <person name="Guo L.-Y."/>
            <person name="Li C.-M."/>
            <person name="Wang S."/>
            <person name="Du Z.-J."/>
        </authorList>
    </citation>
    <scope>NUCLEOTIDE SEQUENCE [LARGE SCALE GENOMIC DNA]</scope>
    <source>
        <strain evidence="5 6">FA350</strain>
    </source>
</reference>
<evidence type="ECO:0000256" key="3">
    <source>
        <dbReference type="SAM" id="MobiDB-lite"/>
    </source>
</evidence>
<keyword evidence="2" id="KW-0560">Oxidoreductase</keyword>
<feature type="region of interest" description="Disordered" evidence="3">
    <location>
        <begin position="1"/>
        <end position="25"/>
    </location>
</feature>
<dbReference type="AlphaFoldDB" id="A0A2Z4FJL5"/>
<organism evidence="5 6">
    <name type="scientific">Bradymonas sediminis</name>
    <dbReference type="NCBI Taxonomy" id="1548548"/>
    <lineage>
        <taxon>Bacteria</taxon>
        <taxon>Deltaproteobacteria</taxon>
        <taxon>Bradymonadales</taxon>
        <taxon>Bradymonadaceae</taxon>
        <taxon>Bradymonas</taxon>
    </lineage>
</organism>
<dbReference type="InterPro" id="IPR023753">
    <property type="entry name" value="FAD/NAD-binding_dom"/>
</dbReference>
<name>A0A2Z4FJL5_9DELT</name>
<proteinExistence type="predicted"/>
<evidence type="ECO:0000313" key="6">
    <source>
        <dbReference type="Proteomes" id="UP000249799"/>
    </source>
</evidence>
<dbReference type="SUPFAM" id="SSF51905">
    <property type="entry name" value="FAD/NAD(P)-binding domain"/>
    <property type="match status" value="1"/>
</dbReference>
<dbReference type="Proteomes" id="UP000249799">
    <property type="component" value="Chromosome"/>
</dbReference>
<dbReference type="InterPro" id="IPR036188">
    <property type="entry name" value="FAD/NAD-bd_sf"/>
</dbReference>
<protein>
    <recommendedName>
        <fullName evidence="4">FAD/NAD(P)-binding domain-containing protein</fullName>
    </recommendedName>
</protein>
<feature type="domain" description="FAD/NAD(P)-binding" evidence="4">
    <location>
        <begin position="33"/>
        <end position="323"/>
    </location>
</feature>
<dbReference type="Gene3D" id="3.50.50.60">
    <property type="entry name" value="FAD/NAD(P)-binding domain"/>
    <property type="match status" value="2"/>
</dbReference>
<dbReference type="PANTHER" id="PTHR48105">
    <property type="entry name" value="THIOREDOXIN REDUCTASE 1-RELATED-RELATED"/>
    <property type="match status" value="1"/>
</dbReference>
<evidence type="ECO:0000256" key="2">
    <source>
        <dbReference type="ARBA" id="ARBA00023002"/>
    </source>
</evidence>
<dbReference type="EMBL" id="CP030032">
    <property type="protein sequence ID" value="AWV89197.1"/>
    <property type="molecule type" value="Genomic_DNA"/>
</dbReference>
<dbReference type="PRINTS" id="PR00368">
    <property type="entry name" value="FADPNR"/>
</dbReference>
<evidence type="ECO:0000313" key="5">
    <source>
        <dbReference type="EMBL" id="AWV89197.1"/>
    </source>
</evidence>
<sequence length="340" mass="36481">MSPPTNRFEPAIMSEPTPNPPAPARVDRRAIANCVIVGAGAAGISAAQWLRSLDVTFRWFEAKEDAGEPKLGGMLWRVHNTIKNYPGATYSNGADLVASFQSGLDDCDGLRPEVGEITGISRASDAHWTIEFASRTPVQTHTVILATGTRYRRLGVPGEDEGLGRHVSQSASVDAKRFAGQSVAIVGGGDAAFENALILAPYAQSITMLLRSHEIRAREAFQERVKKHPHIQRFSYPAEVTRIEALDAGCRLHLDTPGPQKTLEVAGLFVRIGVEAVLPQVELMTRRGFVCVDAAQATNLDGIFAAGDITDRPLRSVASAVGDAAAAARGVATWLEAHTR</sequence>
<keyword evidence="1" id="KW-0285">Flavoprotein</keyword>
<evidence type="ECO:0000256" key="1">
    <source>
        <dbReference type="ARBA" id="ARBA00022630"/>
    </source>
</evidence>
<gene>
    <name evidence="5" type="ORF">DN745_07525</name>
</gene>
<dbReference type="KEGG" id="bsed:DN745_07525"/>
<dbReference type="OrthoDB" id="9806179at2"/>
<evidence type="ECO:0000259" key="4">
    <source>
        <dbReference type="Pfam" id="PF07992"/>
    </source>
</evidence>
<accession>A0A2Z4FJL5</accession>
<dbReference type="GO" id="GO:0016491">
    <property type="term" value="F:oxidoreductase activity"/>
    <property type="evidence" value="ECO:0007669"/>
    <property type="project" value="UniProtKB-KW"/>
</dbReference>
<dbReference type="Pfam" id="PF07992">
    <property type="entry name" value="Pyr_redox_2"/>
    <property type="match status" value="1"/>
</dbReference>